<dbReference type="Proteomes" id="UP000814176">
    <property type="component" value="Unassembled WGS sequence"/>
</dbReference>
<evidence type="ECO:0000313" key="3">
    <source>
        <dbReference type="Proteomes" id="UP000814176"/>
    </source>
</evidence>
<keyword evidence="3" id="KW-1185">Reference proteome</keyword>
<feature type="transmembrane region" description="Helical" evidence="1">
    <location>
        <begin position="13"/>
        <end position="31"/>
    </location>
</feature>
<proteinExistence type="predicted"/>
<keyword evidence="1" id="KW-0472">Membrane</keyword>
<evidence type="ECO:0000256" key="1">
    <source>
        <dbReference type="SAM" id="Phobius"/>
    </source>
</evidence>
<dbReference type="SUPFAM" id="SSF53335">
    <property type="entry name" value="S-adenosyl-L-methionine-dependent methyltransferases"/>
    <property type="match status" value="1"/>
</dbReference>
<protein>
    <submittedName>
        <fullName evidence="2">N2227-like protein-domain-containing protein</fullName>
    </submittedName>
</protein>
<keyword evidence="1" id="KW-1133">Transmembrane helix</keyword>
<keyword evidence="1" id="KW-0812">Transmembrane</keyword>
<reference evidence="2 3" key="1">
    <citation type="journal article" date="2021" name="Environ. Microbiol.">
        <title>Gene family expansions and transcriptome signatures uncover fungal adaptations to wood decay.</title>
        <authorList>
            <person name="Hage H."/>
            <person name="Miyauchi S."/>
            <person name="Viragh M."/>
            <person name="Drula E."/>
            <person name="Min B."/>
            <person name="Chaduli D."/>
            <person name="Navarro D."/>
            <person name="Favel A."/>
            <person name="Norest M."/>
            <person name="Lesage-Meessen L."/>
            <person name="Balint B."/>
            <person name="Merenyi Z."/>
            <person name="de Eugenio L."/>
            <person name="Morin E."/>
            <person name="Martinez A.T."/>
            <person name="Baldrian P."/>
            <person name="Stursova M."/>
            <person name="Martinez M.J."/>
            <person name="Novotny C."/>
            <person name="Magnuson J.K."/>
            <person name="Spatafora J.W."/>
            <person name="Maurice S."/>
            <person name="Pangilinan J."/>
            <person name="Andreopoulos W."/>
            <person name="LaButti K."/>
            <person name="Hundley H."/>
            <person name="Na H."/>
            <person name="Kuo A."/>
            <person name="Barry K."/>
            <person name="Lipzen A."/>
            <person name="Henrissat B."/>
            <person name="Riley R."/>
            <person name="Ahrendt S."/>
            <person name="Nagy L.G."/>
            <person name="Grigoriev I.V."/>
            <person name="Martin F."/>
            <person name="Rosso M.N."/>
        </authorList>
    </citation>
    <scope>NUCLEOTIDE SEQUENCE [LARGE SCALE GENOMIC DNA]</scope>
    <source>
        <strain evidence="2 3">CIRM-BRFM 1785</strain>
    </source>
</reference>
<dbReference type="Gene3D" id="3.40.50.150">
    <property type="entry name" value="Vaccinia Virus protein VP39"/>
    <property type="match status" value="1"/>
</dbReference>
<dbReference type="GeneID" id="72005088"/>
<dbReference type="Pfam" id="PF07942">
    <property type="entry name" value="CARME"/>
    <property type="match status" value="1"/>
</dbReference>
<dbReference type="PANTHER" id="PTHR12303:SF13">
    <property type="match status" value="1"/>
</dbReference>
<dbReference type="EMBL" id="JADCUA010000016">
    <property type="protein sequence ID" value="KAH9834161.1"/>
    <property type="molecule type" value="Genomic_DNA"/>
</dbReference>
<dbReference type="PANTHER" id="PTHR12303">
    <property type="entry name" value="CARNOSINE N-METHYLTRANSFERASE"/>
    <property type="match status" value="1"/>
</dbReference>
<comment type="caution">
    <text evidence="2">The sequence shown here is derived from an EMBL/GenBank/DDBJ whole genome shotgun (WGS) entry which is preliminary data.</text>
</comment>
<accession>A0ABQ8K9W3</accession>
<dbReference type="SMART" id="SM01296">
    <property type="entry name" value="N2227"/>
    <property type="match status" value="1"/>
</dbReference>
<dbReference type="RefSeq" id="XP_047776817.1">
    <property type="nucleotide sequence ID" value="XM_047924356.1"/>
</dbReference>
<dbReference type="InterPro" id="IPR012901">
    <property type="entry name" value="CARME"/>
</dbReference>
<name>A0ABQ8K9W3_9APHY</name>
<sequence length="408" mass="45893">MLDHVVQTLSSDTLLACLIPALLFIFSLYFSGLPSLSGLRQNVAEIIAGRRRTTFGHFSVERAALSYQQYAKLSRGELATMQASYGKLGRAHKRVGYDMDYPAKLNRLQEAIALNAKVTEGIVQLGKEEFPDRLSRGDWQSAGVHGDVHRVRESLKHFVRDWSEEGRAERANIFGPILDVLQDVKPAARQEMRVLIPGSGLGRLAWEVSQMGYVVTANELSFFMNLAFRFLLSESTTEHVNQHTLQPYASWFSHQRTVDALFRSVQFPDTVPRRSTNLELAECDFLGLERPPALRTGGPAGYDFIVTLFFIDTSLNIVETLEHIHGLLKPGGTWINLGPLLWTGGGQAALELSLEEVLRLAGMIGFEIASDTDGPRRRRTIECEYTADREAMMRWLYQAGFWVATRMR</sequence>
<organism evidence="2 3">
    <name type="scientific">Rhodofomes roseus</name>
    <dbReference type="NCBI Taxonomy" id="34475"/>
    <lineage>
        <taxon>Eukaryota</taxon>
        <taxon>Fungi</taxon>
        <taxon>Dikarya</taxon>
        <taxon>Basidiomycota</taxon>
        <taxon>Agaricomycotina</taxon>
        <taxon>Agaricomycetes</taxon>
        <taxon>Polyporales</taxon>
        <taxon>Rhodofomes</taxon>
    </lineage>
</organism>
<dbReference type="InterPro" id="IPR029063">
    <property type="entry name" value="SAM-dependent_MTases_sf"/>
</dbReference>
<evidence type="ECO:0000313" key="2">
    <source>
        <dbReference type="EMBL" id="KAH9834161.1"/>
    </source>
</evidence>
<gene>
    <name evidence="2" type="ORF">C8Q71DRAFT_771437</name>
</gene>